<accession>A0A5C3KS23</accession>
<dbReference type="GO" id="GO:0006508">
    <property type="term" value="P:proteolysis"/>
    <property type="evidence" value="ECO:0007669"/>
    <property type="project" value="UniProtKB-KW"/>
</dbReference>
<feature type="chain" id="PRO_5023093196" description="Peptide hydrolase" evidence="14">
    <location>
        <begin position="19"/>
        <end position="509"/>
    </location>
</feature>
<dbReference type="Pfam" id="PF04389">
    <property type="entry name" value="Peptidase_M28"/>
    <property type="match status" value="1"/>
</dbReference>
<dbReference type="Proteomes" id="UP000307440">
    <property type="component" value="Unassembled WGS sequence"/>
</dbReference>
<dbReference type="PANTHER" id="PTHR12147">
    <property type="entry name" value="METALLOPEPTIDASE M28 FAMILY MEMBER"/>
    <property type="match status" value="1"/>
</dbReference>
<evidence type="ECO:0000259" key="15">
    <source>
        <dbReference type="Pfam" id="PF02225"/>
    </source>
</evidence>
<evidence type="ECO:0000256" key="9">
    <source>
        <dbReference type="ARBA" id="ARBA00022729"/>
    </source>
</evidence>
<evidence type="ECO:0000256" key="14">
    <source>
        <dbReference type="RuleBase" id="RU361240"/>
    </source>
</evidence>
<comment type="subcellular location">
    <subcellularLocation>
        <location evidence="2">Secreted</location>
    </subcellularLocation>
</comment>
<evidence type="ECO:0000256" key="1">
    <source>
        <dbReference type="ARBA" id="ARBA00001947"/>
    </source>
</evidence>
<keyword evidence="8 14" id="KW-0479">Metal-binding</keyword>
<evidence type="ECO:0000256" key="7">
    <source>
        <dbReference type="ARBA" id="ARBA00022670"/>
    </source>
</evidence>
<comment type="cofactor">
    <cofactor evidence="1">
        <name>Zn(2+)</name>
        <dbReference type="ChEBI" id="CHEBI:29105"/>
    </cofactor>
</comment>
<dbReference type="Gene3D" id="3.40.630.10">
    <property type="entry name" value="Zn peptidases"/>
    <property type="match status" value="1"/>
</dbReference>
<dbReference type="STRING" id="230819.A0A5C3KS23"/>
<dbReference type="CDD" id="cd03876">
    <property type="entry name" value="M28_SGAP_like"/>
    <property type="match status" value="1"/>
</dbReference>
<proteinExistence type="inferred from homology"/>
<keyword evidence="12" id="KW-0482">Metalloprotease</keyword>
<evidence type="ECO:0000256" key="8">
    <source>
        <dbReference type="ARBA" id="ARBA00022723"/>
    </source>
</evidence>
<dbReference type="EMBL" id="ML210223">
    <property type="protein sequence ID" value="TFK23226.1"/>
    <property type="molecule type" value="Genomic_DNA"/>
</dbReference>
<evidence type="ECO:0000256" key="6">
    <source>
        <dbReference type="ARBA" id="ARBA00022525"/>
    </source>
</evidence>
<feature type="domain" description="PA" evidence="15">
    <location>
        <begin position="134"/>
        <end position="223"/>
    </location>
</feature>
<feature type="signal peptide" evidence="14">
    <location>
        <begin position="1"/>
        <end position="18"/>
    </location>
</feature>
<keyword evidence="6" id="KW-0964">Secreted</keyword>
<evidence type="ECO:0000256" key="5">
    <source>
        <dbReference type="ARBA" id="ARBA00022438"/>
    </source>
</evidence>
<sequence length="509" mass="54250">MKVLLPLIALALSFPAFADPDVDIVDIEAAGVRPLRPLVDSERLQASISKNKLLGHAEKLLEFSKLSNNNRAFGSKGHNATVAYIKELLDATGFYDTHLETFVWPYSESNVSFSTEAKTYSTAPFTYGPGGDIEAPLVKVNNVGCTLEDFPQEVAGNVALILRGECEFGLKVAYAGAAGAAGAILYNNVNEGFGSGGTLAQPSRPEGPYVPVGGISGLEGKALMAALAEGQEVVGKIHATTFSEERYSSNVIATTKQGDKGNIIFAGAHSDSVPAGPGINDDGSGTISILEVALNLPRYRFKNAVRFGWWTAEEFGLVGSEYHVERLTDEQRQKIALYLNFDMLASPNSGYFVLDGDGSASGSPAPAGSDHIENVFLDWYEKRGLKTGQAAFSGSSDYDAFLNVGIPVGGVNTGASGVKTVEGAEWWGGEAGVAYDVCYHAICDTVDNLRVPIWEHNTKAAAHAIATYAKELPVGIPRERRASVASLLHDSMTYEERSHHACDHGVVTH</sequence>
<evidence type="ECO:0000256" key="3">
    <source>
        <dbReference type="ARBA" id="ARBA00005957"/>
    </source>
</evidence>
<dbReference type="GO" id="GO:0005576">
    <property type="term" value="C:extracellular region"/>
    <property type="evidence" value="ECO:0007669"/>
    <property type="project" value="UniProtKB-SubCell"/>
</dbReference>
<reference evidence="17 18" key="1">
    <citation type="journal article" date="2019" name="Nat. Ecol. Evol.">
        <title>Megaphylogeny resolves global patterns of mushroom evolution.</title>
        <authorList>
            <person name="Varga T."/>
            <person name="Krizsan K."/>
            <person name="Foldi C."/>
            <person name="Dima B."/>
            <person name="Sanchez-Garcia M."/>
            <person name="Sanchez-Ramirez S."/>
            <person name="Szollosi G.J."/>
            <person name="Szarkandi J.G."/>
            <person name="Papp V."/>
            <person name="Albert L."/>
            <person name="Andreopoulos W."/>
            <person name="Angelini C."/>
            <person name="Antonin V."/>
            <person name="Barry K.W."/>
            <person name="Bougher N.L."/>
            <person name="Buchanan P."/>
            <person name="Buyck B."/>
            <person name="Bense V."/>
            <person name="Catcheside P."/>
            <person name="Chovatia M."/>
            <person name="Cooper J."/>
            <person name="Damon W."/>
            <person name="Desjardin D."/>
            <person name="Finy P."/>
            <person name="Geml J."/>
            <person name="Haridas S."/>
            <person name="Hughes K."/>
            <person name="Justo A."/>
            <person name="Karasinski D."/>
            <person name="Kautmanova I."/>
            <person name="Kiss B."/>
            <person name="Kocsube S."/>
            <person name="Kotiranta H."/>
            <person name="LaButti K.M."/>
            <person name="Lechner B.E."/>
            <person name="Liimatainen K."/>
            <person name="Lipzen A."/>
            <person name="Lukacs Z."/>
            <person name="Mihaltcheva S."/>
            <person name="Morgado L.N."/>
            <person name="Niskanen T."/>
            <person name="Noordeloos M.E."/>
            <person name="Ohm R.A."/>
            <person name="Ortiz-Santana B."/>
            <person name="Ovrebo C."/>
            <person name="Racz N."/>
            <person name="Riley R."/>
            <person name="Savchenko A."/>
            <person name="Shiryaev A."/>
            <person name="Soop K."/>
            <person name="Spirin V."/>
            <person name="Szebenyi C."/>
            <person name="Tomsovsky M."/>
            <person name="Tulloss R.E."/>
            <person name="Uehling J."/>
            <person name="Grigoriev I.V."/>
            <person name="Vagvolgyi C."/>
            <person name="Papp T."/>
            <person name="Martin F.M."/>
            <person name="Miettinen O."/>
            <person name="Hibbett D.S."/>
            <person name="Nagy L.G."/>
        </authorList>
    </citation>
    <scope>NUCLEOTIDE SEQUENCE [LARGE SCALE GENOMIC DNA]</scope>
    <source>
        <strain evidence="17 18">CBS 121175</strain>
    </source>
</reference>
<dbReference type="GO" id="GO:0046872">
    <property type="term" value="F:metal ion binding"/>
    <property type="evidence" value="ECO:0007669"/>
    <property type="project" value="UniProtKB-KW"/>
</dbReference>
<dbReference type="SUPFAM" id="SSF53187">
    <property type="entry name" value="Zn-dependent exopeptidases"/>
    <property type="match status" value="1"/>
</dbReference>
<dbReference type="EC" id="3.4.-.-" evidence="14"/>
<dbReference type="GO" id="GO:0008235">
    <property type="term" value="F:metalloexopeptidase activity"/>
    <property type="evidence" value="ECO:0007669"/>
    <property type="project" value="InterPro"/>
</dbReference>
<organism evidence="17 18">
    <name type="scientific">Coprinopsis marcescibilis</name>
    <name type="common">Agaric fungus</name>
    <name type="synonym">Psathyrella marcescibilis</name>
    <dbReference type="NCBI Taxonomy" id="230819"/>
    <lineage>
        <taxon>Eukaryota</taxon>
        <taxon>Fungi</taxon>
        <taxon>Dikarya</taxon>
        <taxon>Basidiomycota</taxon>
        <taxon>Agaricomycotina</taxon>
        <taxon>Agaricomycetes</taxon>
        <taxon>Agaricomycetidae</taxon>
        <taxon>Agaricales</taxon>
        <taxon>Agaricineae</taxon>
        <taxon>Psathyrellaceae</taxon>
        <taxon>Coprinopsis</taxon>
    </lineage>
</organism>
<keyword evidence="5" id="KW-0031">Aminopeptidase</keyword>
<evidence type="ECO:0000256" key="4">
    <source>
        <dbReference type="ARBA" id="ARBA00011245"/>
    </source>
</evidence>
<keyword evidence="18" id="KW-1185">Reference proteome</keyword>
<dbReference type="InterPro" id="IPR007484">
    <property type="entry name" value="Peptidase_M28"/>
</dbReference>
<dbReference type="InterPro" id="IPR045175">
    <property type="entry name" value="M28_fam"/>
</dbReference>
<dbReference type="Gene3D" id="3.50.30.30">
    <property type="match status" value="1"/>
</dbReference>
<keyword evidence="11 14" id="KW-0862">Zinc</keyword>
<evidence type="ECO:0000256" key="10">
    <source>
        <dbReference type="ARBA" id="ARBA00022801"/>
    </source>
</evidence>
<dbReference type="OrthoDB" id="10013407at2759"/>
<keyword evidence="10 14" id="KW-0378">Hydrolase</keyword>
<evidence type="ECO:0000256" key="11">
    <source>
        <dbReference type="ARBA" id="ARBA00022833"/>
    </source>
</evidence>
<evidence type="ECO:0000256" key="13">
    <source>
        <dbReference type="ARBA" id="ARBA00023180"/>
    </source>
</evidence>
<dbReference type="InterPro" id="IPR003137">
    <property type="entry name" value="PA_domain"/>
</dbReference>
<dbReference type="InterPro" id="IPR041756">
    <property type="entry name" value="M28_SGAP-like"/>
</dbReference>
<keyword evidence="13" id="KW-0325">Glycoprotein</keyword>
<gene>
    <name evidence="17" type="ORF">FA15DRAFT_621233</name>
</gene>
<evidence type="ECO:0000256" key="12">
    <source>
        <dbReference type="ARBA" id="ARBA00023049"/>
    </source>
</evidence>
<name>A0A5C3KS23_COPMA</name>
<dbReference type="PANTHER" id="PTHR12147:SF57">
    <property type="entry name" value="PEPTIDE HYDROLASE"/>
    <property type="match status" value="1"/>
</dbReference>
<comment type="similarity">
    <text evidence="3">Belongs to the peptidase M28 family. M28A subfamily.</text>
</comment>
<keyword evidence="9 14" id="KW-0732">Signal</keyword>
<protein>
    <recommendedName>
        <fullName evidence="14">Peptide hydrolase</fullName>
        <ecNumber evidence="14">3.4.-.-</ecNumber>
    </recommendedName>
</protein>
<evidence type="ECO:0000313" key="18">
    <source>
        <dbReference type="Proteomes" id="UP000307440"/>
    </source>
</evidence>
<dbReference type="InterPro" id="IPR046450">
    <property type="entry name" value="PA_dom_sf"/>
</dbReference>
<comment type="subunit">
    <text evidence="4">Monomer.</text>
</comment>
<dbReference type="CDD" id="cd02130">
    <property type="entry name" value="PA_ScAPY_like"/>
    <property type="match status" value="1"/>
</dbReference>
<evidence type="ECO:0000259" key="16">
    <source>
        <dbReference type="Pfam" id="PF04389"/>
    </source>
</evidence>
<evidence type="ECO:0000313" key="17">
    <source>
        <dbReference type="EMBL" id="TFK23226.1"/>
    </source>
</evidence>
<dbReference type="Pfam" id="PF02225">
    <property type="entry name" value="PA"/>
    <property type="match status" value="1"/>
</dbReference>
<feature type="domain" description="Peptidase M28" evidence="16">
    <location>
        <begin position="250"/>
        <end position="463"/>
    </location>
</feature>
<dbReference type="AlphaFoldDB" id="A0A5C3KS23"/>
<dbReference type="SUPFAM" id="SSF52025">
    <property type="entry name" value="PA domain"/>
    <property type="match status" value="1"/>
</dbReference>
<dbReference type="GO" id="GO:0004177">
    <property type="term" value="F:aminopeptidase activity"/>
    <property type="evidence" value="ECO:0007669"/>
    <property type="project" value="UniProtKB-KW"/>
</dbReference>
<keyword evidence="7 14" id="KW-0645">Protease</keyword>
<evidence type="ECO:0000256" key="2">
    <source>
        <dbReference type="ARBA" id="ARBA00004613"/>
    </source>
</evidence>